<dbReference type="SUPFAM" id="SSF53474">
    <property type="entry name" value="alpha/beta-Hydrolases"/>
    <property type="match status" value="1"/>
</dbReference>
<dbReference type="GO" id="GO:0016788">
    <property type="term" value="F:hydrolase activity, acting on ester bonds"/>
    <property type="evidence" value="ECO:0007669"/>
    <property type="project" value="InterPro"/>
</dbReference>
<sequence>MARPPSPPPPGRPRHLRAGDLRALAQLATQATLGVIGITEGVHQAVRHRVGLPAGAAEGRTGGLTGRVYGAVRGVAHGLGSGIDGALRALLPLLDRPAEADADSPAREAVLAALNGVLGDRLVALGNGLAQPMELREGGRVLPLRVDGPADPAALRLQRPTPHLLLMLHGLCMNDLQWRRGGHDHTEVLAQALQATPVHLRYNSGLPIAANGRALAERLERLLSVWPAALQGITLVGHSMGGLLARSAMHAGQRAGHRWPHRVRHLVFLGTPHHGAPLERAGHGADLLLASSPFSAPLARLGRLRSAGITDLRHGQVRAADEAAPEAPLPLPEGVVCLAVAACLASRRDLLADRLVGDGLVPLRSALGEHDDPARRLAFARGNQRVVYRTGHLDLLSSPAVADQLRRWLAPPDASAG</sequence>
<evidence type="ECO:0000259" key="1">
    <source>
        <dbReference type="Pfam" id="PF07819"/>
    </source>
</evidence>
<dbReference type="EMBL" id="CP049989">
    <property type="protein sequence ID" value="QIM53073.1"/>
    <property type="molecule type" value="Genomic_DNA"/>
</dbReference>
<name>A0A6G8IJ15_9BURK</name>
<evidence type="ECO:0000313" key="2">
    <source>
        <dbReference type="EMBL" id="QIM53073.1"/>
    </source>
</evidence>
<dbReference type="Proteomes" id="UP000503162">
    <property type="component" value="Chromosome"/>
</dbReference>
<accession>A0A6G8IJ15</accession>
<dbReference type="Pfam" id="PF07819">
    <property type="entry name" value="PGAP1"/>
    <property type="match status" value="1"/>
</dbReference>
<keyword evidence="3" id="KW-1185">Reference proteome</keyword>
<dbReference type="KEGG" id="hcz:G9Q37_13405"/>
<evidence type="ECO:0000313" key="3">
    <source>
        <dbReference type="Proteomes" id="UP000503162"/>
    </source>
</evidence>
<dbReference type="Gene3D" id="3.40.50.1820">
    <property type="entry name" value="alpha/beta hydrolase"/>
    <property type="match status" value="1"/>
</dbReference>
<dbReference type="InterPro" id="IPR012908">
    <property type="entry name" value="PGAP1-ab_dom-like"/>
</dbReference>
<protein>
    <submittedName>
        <fullName evidence="2">Alpha/beta hydrolase</fullName>
    </submittedName>
</protein>
<keyword evidence="2" id="KW-0378">Hydrolase</keyword>
<dbReference type="InterPro" id="IPR029058">
    <property type="entry name" value="AB_hydrolase_fold"/>
</dbReference>
<proteinExistence type="predicted"/>
<gene>
    <name evidence="2" type="ORF">G9Q37_13405</name>
</gene>
<dbReference type="RefSeq" id="WP_166227798.1">
    <property type="nucleotide sequence ID" value="NZ_CP049989.1"/>
</dbReference>
<reference evidence="2 3" key="1">
    <citation type="submission" date="2020-03" db="EMBL/GenBank/DDBJ databases">
        <title>Hydrogenophaga sp. nov. isolated from cyanobacterial mat.</title>
        <authorList>
            <person name="Thorat V."/>
            <person name="Kirdat K."/>
            <person name="Tiwarekar B."/>
            <person name="Costa E.D."/>
            <person name="Yadav A."/>
        </authorList>
    </citation>
    <scope>NUCLEOTIDE SEQUENCE [LARGE SCALE GENOMIC DNA]</scope>
    <source>
        <strain evidence="2 3">BA0156</strain>
    </source>
</reference>
<organism evidence="2 3">
    <name type="scientific">Hydrogenophaga crocea</name>
    <dbReference type="NCBI Taxonomy" id="2716225"/>
    <lineage>
        <taxon>Bacteria</taxon>
        <taxon>Pseudomonadati</taxon>
        <taxon>Pseudomonadota</taxon>
        <taxon>Betaproteobacteria</taxon>
        <taxon>Burkholderiales</taxon>
        <taxon>Comamonadaceae</taxon>
        <taxon>Hydrogenophaga</taxon>
    </lineage>
</organism>
<feature type="domain" description="GPI inositol-deacylase PGAP1-like alpha/beta" evidence="1">
    <location>
        <begin position="223"/>
        <end position="283"/>
    </location>
</feature>
<dbReference type="AlphaFoldDB" id="A0A6G8IJ15"/>